<name>A0A5S5C898_9BACL</name>
<evidence type="ECO:0000256" key="2">
    <source>
        <dbReference type="ARBA" id="ARBA00022679"/>
    </source>
</evidence>
<dbReference type="Gene3D" id="2.160.10.10">
    <property type="entry name" value="Hexapeptide repeat proteins"/>
    <property type="match status" value="1"/>
</dbReference>
<dbReference type="AlphaFoldDB" id="A0A5S5C898"/>
<feature type="domain" description="Glucose-1-phosphate adenylyltransferase/Bifunctional protein GlmU-like C-terminal hexapeptide" evidence="6">
    <location>
        <begin position="290"/>
        <end position="360"/>
    </location>
</feature>
<protein>
    <submittedName>
        <fullName evidence="7">Glucose-1-phosphate adenylyltransferase</fullName>
    </submittedName>
</protein>
<dbReference type="GO" id="GO:0005978">
    <property type="term" value="P:glycogen biosynthetic process"/>
    <property type="evidence" value="ECO:0007669"/>
    <property type="project" value="UniProtKB-KW"/>
</dbReference>
<dbReference type="InterPro" id="IPR056818">
    <property type="entry name" value="GlmU/GlgC-like_hexapep"/>
</dbReference>
<dbReference type="PANTHER" id="PTHR43523:SF2">
    <property type="entry name" value="GLUCOSE-1-PHOSPHATE ADENYLYLTRANSFERASE"/>
    <property type="match status" value="1"/>
</dbReference>
<dbReference type="InterPro" id="IPR005835">
    <property type="entry name" value="NTP_transferase_dom"/>
</dbReference>
<evidence type="ECO:0000259" key="5">
    <source>
        <dbReference type="Pfam" id="PF00483"/>
    </source>
</evidence>
<feature type="domain" description="Nucleotidyl transferase" evidence="5">
    <location>
        <begin position="8"/>
        <end position="261"/>
    </location>
</feature>
<comment type="caution">
    <text evidence="7">The sequence shown here is derived from an EMBL/GenBank/DDBJ whole genome shotgun (WGS) entry which is preliminary data.</text>
</comment>
<dbReference type="RefSeq" id="WP_148929466.1">
    <property type="nucleotide sequence ID" value="NZ_VNHS01000004.1"/>
</dbReference>
<dbReference type="PANTHER" id="PTHR43523">
    <property type="entry name" value="GLUCOSE-1-PHOSPHATE ADENYLYLTRANSFERASE-RELATED"/>
    <property type="match status" value="1"/>
</dbReference>
<dbReference type="InterPro" id="IPR011831">
    <property type="entry name" value="ADP-Glc_PPase"/>
</dbReference>
<dbReference type="Pfam" id="PF24894">
    <property type="entry name" value="Hexapep_GlmU"/>
    <property type="match status" value="1"/>
</dbReference>
<evidence type="ECO:0000313" key="7">
    <source>
        <dbReference type="EMBL" id="TYP75537.1"/>
    </source>
</evidence>
<accession>A0A5S5C898</accession>
<evidence type="ECO:0000256" key="1">
    <source>
        <dbReference type="ARBA" id="ARBA00010443"/>
    </source>
</evidence>
<dbReference type="SUPFAM" id="SSF53448">
    <property type="entry name" value="Nucleotide-diphospho-sugar transferases"/>
    <property type="match status" value="1"/>
</dbReference>
<dbReference type="InterPro" id="IPR011004">
    <property type="entry name" value="Trimer_LpxA-like_sf"/>
</dbReference>
<dbReference type="Pfam" id="PF00483">
    <property type="entry name" value="NTP_transferase"/>
    <property type="match status" value="1"/>
</dbReference>
<dbReference type="GO" id="GO:0008878">
    <property type="term" value="F:glucose-1-phosphate adenylyltransferase activity"/>
    <property type="evidence" value="ECO:0007669"/>
    <property type="project" value="InterPro"/>
</dbReference>
<keyword evidence="3 7" id="KW-0548">Nucleotidyltransferase</keyword>
<keyword evidence="2 7" id="KW-0808">Transferase</keyword>
<dbReference type="InterPro" id="IPR029044">
    <property type="entry name" value="Nucleotide-diphossugar_trans"/>
</dbReference>
<keyword evidence="8" id="KW-1185">Reference proteome</keyword>
<dbReference type="CDD" id="cd02508">
    <property type="entry name" value="ADP_Glucose_PP"/>
    <property type="match status" value="1"/>
</dbReference>
<gene>
    <name evidence="7" type="ORF">BCM02_104216</name>
</gene>
<reference evidence="7 8" key="1">
    <citation type="submission" date="2019-07" db="EMBL/GenBank/DDBJ databases">
        <title>Genomic Encyclopedia of Type Strains, Phase III (KMG-III): the genomes of soil and plant-associated and newly described type strains.</title>
        <authorList>
            <person name="Whitman W."/>
        </authorList>
    </citation>
    <scope>NUCLEOTIDE SEQUENCE [LARGE SCALE GENOMIC DNA]</scope>
    <source>
        <strain evidence="7 8">BL24</strain>
    </source>
</reference>
<comment type="similarity">
    <text evidence="1">Belongs to the bacterial/plant glucose-1-phosphate adenylyltransferase family.</text>
</comment>
<dbReference type="OrthoDB" id="9801810at2"/>
<evidence type="ECO:0000256" key="3">
    <source>
        <dbReference type="ARBA" id="ARBA00022695"/>
    </source>
</evidence>
<organism evidence="7 8">
    <name type="scientific">Paenibacillus methanolicus</name>
    <dbReference type="NCBI Taxonomy" id="582686"/>
    <lineage>
        <taxon>Bacteria</taxon>
        <taxon>Bacillati</taxon>
        <taxon>Bacillota</taxon>
        <taxon>Bacilli</taxon>
        <taxon>Bacillales</taxon>
        <taxon>Paenibacillaceae</taxon>
        <taxon>Paenibacillus</taxon>
    </lineage>
</organism>
<evidence type="ECO:0000259" key="6">
    <source>
        <dbReference type="Pfam" id="PF24894"/>
    </source>
</evidence>
<keyword evidence="4" id="KW-0320">Glycogen biosynthesis</keyword>
<dbReference type="Proteomes" id="UP000323257">
    <property type="component" value="Unassembled WGS sequence"/>
</dbReference>
<evidence type="ECO:0000256" key="4">
    <source>
        <dbReference type="ARBA" id="ARBA00023056"/>
    </source>
</evidence>
<dbReference type="Gene3D" id="3.90.550.10">
    <property type="entry name" value="Spore Coat Polysaccharide Biosynthesis Protein SpsA, Chain A"/>
    <property type="match status" value="1"/>
</dbReference>
<dbReference type="EMBL" id="VNHS01000004">
    <property type="protein sequence ID" value="TYP75537.1"/>
    <property type="molecule type" value="Genomic_DNA"/>
</dbReference>
<dbReference type="SUPFAM" id="SSF51161">
    <property type="entry name" value="Trimeric LpxA-like enzymes"/>
    <property type="match status" value="1"/>
</dbReference>
<evidence type="ECO:0000313" key="8">
    <source>
        <dbReference type="Proteomes" id="UP000323257"/>
    </source>
</evidence>
<proteinExistence type="inferred from homology"/>
<sequence length="412" mass="44703">MNTNECIAMLLAGGEGRRLAPLTTHLAKPAVPFGGRCRIIDYTLSNCVNSGISTIGVLTQYKAESLHAHIGDGSSWRHTDDGRETDIALLPSSRIGREGYAGTADAICQNIDFIDAKAPEHVIVLSGDHIYHMDYRELLEAHKTSGAAATIAVKRVPWKETSRFGIMNADGKGRITSFVEKPAKAQSNLASMGIYIFRWADLREVLLTDCEDERSSHDFGKDIIPRMLQAGEHLEAYAFEGYWRDVGTVESLWEAHMDILDGTLDASCEAWPVATRERKPAFRSYVSPHADVLTSYVHEGSSVEGDLERSVVFGGVAIGRGTEVREGIVMPGVRIGRQARITRAIIGEGAVIEDGAVVGSPDGDIVVIAAGERVTGNPLYAKWPLMLPKSMYDVNESAYAGAGATNVSWDKA</sequence>